<dbReference type="RefSeq" id="WP_098038953.1">
    <property type="nucleotide sequence ID" value="NZ_CWGJ01000025.1"/>
</dbReference>
<protein>
    <submittedName>
        <fullName evidence="1">Uncharacterized protein</fullName>
    </submittedName>
</protein>
<dbReference type="EMBL" id="CWGJ01000025">
    <property type="protein sequence ID" value="CRX39102.1"/>
    <property type="molecule type" value="Genomic_DNA"/>
</dbReference>
<proteinExistence type="predicted"/>
<reference evidence="2" key="1">
    <citation type="submission" date="2015-06" db="EMBL/GenBank/DDBJ databases">
        <authorList>
            <person name="Bertelli C."/>
        </authorList>
    </citation>
    <scope>NUCLEOTIDE SEQUENCE [LARGE SCALE GENOMIC DNA]</scope>
    <source>
        <strain evidence="2">CRIB-30</strain>
    </source>
</reference>
<evidence type="ECO:0000313" key="2">
    <source>
        <dbReference type="Proteomes" id="UP000220251"/>
    </source>
</evidence>
<organism evidence="1 2">
    <name type="scientific">Estrella lausannensis</name>
    <dbReference type="NCBI Taxonomy" id="483423"/>
    <lineage>
        <taxon>Bacteria</taxon>
        <taxon>Pseudomonadati</taxon>
        <taxon>Chlamydiota</taxon>
        <taxon>Chlamydiia</taxon>
        <taxon>Parachlamydiales</taxon>
        <taxon>Candidatus Criblamydiaceae</taxon>
        <taxon>Estrella</taxon>
    </lineage>
</organism>
<accession>A0A0H5DRA4</accession>
<gene>
    <name evidence="1" type="ORF">ELAC_1776</name>
</gene>
<dbReference type="Proteomes" id="UP000220251">
    <property type="component" value="Unassembled WGS sequence"/>
</dbReference>
<name>A0A0H5DRA4_9BACT</name>
<sequence length="87" mass="9549">MDNLQFQEKSSAHFLQSIFPAAIASCAKIVEPSEKKITVIATAQLFQGKPQAASPLESLKEKFMATTIGKMLLNPFGYSEISLETKE</sequence>
<evidence type="ECO:0000313" key="1">
    <source>
        <dbReference type="EMBL" id="CRX39102.1"/>
    </source>
</evidence>
<keyword evidence="2" id="KW-1185">Reference proteome</keyword>
<dbReference type="AlphaFoldDB" id="A0A0H5DRA4"/>